<dbReference type="GO" id="GO:0050660">
    <property type="term" value="F:flavin adenine dinucleotide binding"/>
    <property type="evidence" value="ECO:0007669"/>
    <property type="project" value="InterPro"/>
</dbReference>
<dbReference type="Pfam" id="PF00732">
    <property type="entry name" value="GMC_oxred_N"/>
    <property type="match status" value="1"/>
</dbReference>
<evidence type="ECO:0000256" key="1">
    <source>
        <dbReference type="ARBA" id="ARBA00001974"/>
    </source>
</evidence>
<gene>
    <name evidence="7" type="ORF">BDV95DRAFT_593009</name>
</gene>
<proteinExistence type="inferred from homology"/>
<dbReference type="AlphaFoldDB" id="A0A7C8IAZ6"/>
<evidence type="ECO:0000259" key="6">
    <source>
        <dbReference type="Pfam" id="PF00732"/>
    </source>
</evidence>
<dbReference type="InterPro" id="IPR036188">
    <property type="entry name" value="FAD/NAD-bd_sf"/>
</dbReference>
<comment type="similarity">
    <text evidence="2">Belongs to the GMC oxidoreductase family.</text>
</comment>
<evidence type="ECO:0000256" key="4">
    <source>
        <dbReference type="ARBA" id="ARBA00022827"/>
    </source>
</evidence>
<evidence type="ECO:0000313" key="7">
    <source>
        <dbReference type="EMBL" id="KAF2873686.1"/>
    </source>
</evidence>
<dbReference type="EMBL" id="JAADJZ010000007">
    <property type="protein sequence ID" value="KAF2873686.1"/>
    <property type="molecule type" value="Genomic_DNA"/>
</dbReference>
<dbReference type="GO" id="GO:0016614">
    <property type="term" value="F:oxidoreductase activity, acting on CH-OH group of donors"/>
    <property type="evidence" value="ECO:0007669"/>
    <property type="project" value="InterPro"/>
</dbReference>
<comment type="caution">
    <text evidence="7">The sequence shown here is derived from an EMBL/GenBank/DDBJ whole genome shotgun (WGS) entry which is preliminary data.</text>
</comment>
<protein>
    <recommendedName>
        <fullName evidence="6">Glucose-methanol-choline oxidoreductase N-terminal domain-containing protein</fullName>
    </recommendedName>
</protein>
<organism evidence="7 8">
    <name type="scientific">Massariosphaeria phaeospora</name>
    <dbReference type="NCBI Taxonomy" id="100035"/>
    <lineage>
        <taxon>Eukaryota</taxon>
        <taxon>Fungi</taxon>
        <taxon>Dikarya</taxon>
        <taxon>Ascomycota</taxon>
        <taxon>Pezizomycotina</taxon>
        <taxon>Dothideomycetes</taxon>
        <taxon>Pleosporomycetidae</taxon>
        <taxon>Pleosporales</taxon>
        <taxon>Pleosporales incertae sedis</taxon>
        <taxon>Massariosphaeria</taxon>
    </lineage>
</organism>
<evidence type="ECO:0000256" key="2">
    <source>
        <dbReference type="ARBA" id="ARBA00010790"/>
    </source>
</evidence>
<keyword evidence="3" id="KW-0285">Flavoprotein</keyword>
<comment type="cofactor">
    <cofactor evidence="1">
        <name>FAD</name>
        <dbReference type="ChEBI" id="CHEBI:57692"/>
    </cofactor>
</comment>
<dbReference type="PANTHER" id="PTHR11552:SF201">
    <property type="entry name" value="GLUCOSE-METHANOL-CHOLINE OXIDOREDUCTASE N-TERMINAL DOMAIN-CONTAINING PROTEIN"/>
    <property type="match status" value="1"/>
</dbReference>
<keyword evidence="5" id="KW-0560">Oxidoreductase</keyword>
<dbReference type="Gene3D" id="4.10.450.10">
    <property type="entry name" value="Glucose Oxidase, domain 2"/>
    <property type="match status" value="1"/>
</dbReference>
<accession>A0A7C8IAZ6</accession>
<dbReference type="PANTHER" id="PTHR11552">
    <property type="entry name" value="GLUCOSE-METHANOL-CHOLINE GMC OXIDOREDUCTASE"/>
    <property type="match status" value="1"/>
</dbReference>
<dbReference type="Proteomes" id="UP000481861">
    <property type="component" value="Unassembled WGS sequence"/>
</dbReference>
<dbReference type="Gene3D" id="3.50.50.60">
    <property type="entry name" value="FAD/NAD(P)-binding domain"/>
    <property type="match status" value="1"/>
</dbReference>
<dbReference type="Gene3D" id="3.30.560.10">
    <property type="entry name" value="Glucose Oxidase, domain 3"/>
    <property type="match status" value="1"/>
</dbReference>
<evidence type="ECO:0000256" key="3">
    <source>
        <dbReference type="ARBA" id="ARBA00022630"/>
    </source>
</evidence>
<evidence type="ECO:0000313" key="8">
    <source>
        <dbReference type="Proteomes" id="UP000481861"/>
    </source>
</evidence>
<reference evidence="7 8" key="1">
    <citation type="submission" date="2020-01" db="EMBL/GenBank/DDBJ databases">
        <authorList>
            <consortium name="DOE Joint Genome Institute"/>
            <person name="Haridas S."/>
            <person name="Albert R."/>
            <person name="Binder M."/>
            <person name="Bloem J."/>
            <person name="Labutti K."/>
            <person name="Salamov A."/>
            <person name="Andreopoulos B."/>
            <person name="Baker S.E."/>
            <person name="Barry K."/>
            <person name="Bills G."/>
            <person name="Bluhm B.H."/>
            <person name="Cannon C."/>
            <person name="Castanera R."/>
            <person name="Culley D.E."/>
            <person name="Daum C."/>
            <person name="Ezra D."/>
            <person name="Gonzalez J.B."/>
            <person name="Henrissat B."/>
            <person name="Kuo A."/>
            <person name="Liang C."/>
            <person name="Lipzen A."/>
            <person name="Lutzoni F."/>
            <person name="Magnuson J."/>
            <person name="Mondo S."/>
            <person name="Nolan M."/>
            <person name="Ohm R."/>
            <person name="Pangilinan J."/>
            <person name="Park H.-J.H."/>
            <person name="Ramirez L."/>
            <person name="Alfaro M."/>
            <person name="Sun H."/>
            <person name="Tritt A."/>
            <person name="Yoshinaga Y."/>
            <person name="Zwiers L.-H.L."/>
            <person name="Turgeon B.G."/>
            <person name="Goodwin S.B."/>
            <person name="Spatafora J.W."/>
            <person name="Crous P.W."/>
            <person name="Grigoriev I.V."/>
        </authorList>
    </citation>
    <scope>NUCLEOTIDE SEQUENCE [LARGE SCALE GENOMIC DNA]</scope>
    <source>
        <strain evidence="7 8">CBS 611.86</strain>
    </source>
</reference>
<keyword evidence="4" id="KW-0274">FAD</keyword>
<sequence length="156" mass="17056">MYPSQLFSETAEHLSTGWAEDFPWGKTGPLKASFLGVKDNPIGRAWVKTFENLGYPLTKSPFSGRSTGPYNCALSVDPSTATRSSSTVAYYLPVADRSNLKSFLGSLVDKIILEDKDKQGLTTTRVQLACENKSTVLNANKEVLFCAGIFNLPKIL</sequence>
<dbReference type="SUPFAM" id="SSF51905">
    <property type="entry name" value="FAD/NAD(P)-binding domain"/>
    <property type="match status" value="1"/>
</dbReference>
<feature type="domain" description="Glucose-methanol-choline oxidoreductase N-terminal" evidence="6">
    <location>
        <begin position="28"/>
        <end position="156"/>
    </location>
</feature>
<dbReference type="InterPro" id="IPR000172">
    <property type="entry name" value="GMC_OxRdtase_N"/>
</dbReference>
<name>A0A7C8IAZ6_9PLEO</name>
<evidence type="ECO:0000256" key="5">
    <source>
        <dbReference type="ARBA" id="ARBA00023002"/>
    </source>
</evidence>
<dbReference type="InterPro" id="IPR027424">
    <property type="entry name" value="Glucose_Oxidase_domain_2"/>
</dbReference>
<dbReference type="InterPro" id="IPR012132">
    <property type="entry name" value="GMC_OxRdtase"/>
</dbReference>
<keyword evidence="8" id="KW-1185">Reference proteome</keyword>